<evidence type="ECO:0000256" key="1">
    <source>
        <dbReference type="SAM" id="MobiDB-lite"/>
    </source>
</evidence>
<dbReference type="KEGG" id="cmet:K6K41_18860"/>
<dbReference type="Proteomes" id="UP000825701">
    <property type="component" value="Chromosome"/>
</dbReference>
<name>A0A9E6UQG6_9HYPH</name>
<dbReference type="EMBL" id="CP081869">
    <property type="protein sequence ID" value="QZO02554.1"/>
    <property type="molecule type" value="Genomic_DNA"/>
</dbReference>
<feature type="region of interest" description="Disordered" evidence="1">
    <location>
        <begin position="39"/>
        <end position="63"/>
    </location>
</feature>
<protein>
    <submittedName>
        <fullName evidence="2">Uncharacterized protein</fullName>
    </submittedName>
</protein>
<keyword evidence="3" id="KW-1185">Reference proteome</keyword>
<gene>
    <name evidence="2" type="ORF">K6K41_18860</name>
</gene>
<accession>A0A9E6UQG6</accession>
<feature type="compositionally biased region" description="Low complexity" evidence="1">
    <location>
        <begin position="50"/>
        <end position="63"/>
    </location>
</feature>
<evidence type="ECO:0000313" key="2">
    <source>
        <dbReference type="EMBL" id="QZO02554.1"/>
    </source>
</evidence>
<proteinExistence type="predicted"/>
<sequence length="63" mass="6783">MSDAARREPLLVLGELMGNSERDLGRRFELLRRAPTGLTRCSPSAERRSAGSSPAAACPSTPR</sequence>
<evidence type="ECO:0000313" key="3">
    <source>
        <dbReference type="Proteomes" id="UP000825701"/>
    </source>
</evidence>
<organism evidence="2 3">
    <name type="scientific">Chenggangzhangella methanolivorans</name>
    <dbReference type="NCBI Taxonomy" id="1437009"/>
    <lineage>
        <taxon>Bacteria</taxon>
        <taxon>Pseudomonadati</taxon>
        <taxon>Pseudomonadota</taxon>
        <taxon>Alphaproteobacteria</taxon>
        <taxon>Hyphomicrobiales</taxon>
        <taxon>Methylopilaceae</taxon>
        <taxon>Chenggangzhangella</taxon>
    </lineage>
</organism>
<reference evidence="2" key="1">
    <citation type="submission" date="2021-08" db="EMBL/GenBank/DDBJ databases">
        <authorList>
            <person name="Zhang H."/>
            <person name="Xu M."/>
            <person name="Yu Z."/>
            <person name="Yang L."/>
            <person name="Cai Y."/>
        </authorList>
    </citation>
    <scope>NUCLEOTIDE SEQUENCE</scope>
    <source>
        <strain evidence="2">CHL1</strain>
    </source>
</reference>
<dbReference type="AlphaFoldDB" id="A0A9E6UQG6"/>